<comment type="similarity">
    <text evidence="1 9 10">Belongs to the peptidase A8 family.</text>
</comment>
<comment type="catalytic activity">
    <reaction evidence="9">
        <text>Release of signal peptides from bacterial membrane prolipoproteins. Hydrolyzes -Xaa-Yaa-Zaa-|-(S,diacylglyceryl)Cys-, in which Xaa is hydrophobic (preferably Leu), and Yaa (Ala or Ser) and Zaa (Gly or Ala) have small, neutral side chains.</text>
        <dbReference type="EC" id="3.4.23.36"/>
    </reaction>
</comment>
<keyword evidence="4 9" id="KW-0812">Transmembrane</keyword>
<keyword evidence="5 9" id="KW-0064">Aspartyl protease</keyword>
<dbReference type="EC" id="3.4.23.36" evidence="9"/>
<evidence type="ECO:0000256" key="8">
    <source>
        <dbReference type="ARBA" id="ARBA00023136"/>
    </source>
</evidence>
<protein>
    <recommendedName>
        <fullName evidence="9">Lipoprotein signal peptidase</fullName>
        <ecNumber evidence="9">3.4.23.36</ecNumber>
    </recommendedName>
    <alternativeName>
        <fullName evidence="9">Prolipoprotein signal peptidase</fullName>
    </alternativeName>
    <alternativeName>
        <fullName evidence="9">Signal peptidase II</fullName>
        <shortName evidence="9">SPase II</shortName>
    </alternativeName>
</protein>
<feature type="transmembrane region" description="Helical" evidence="9">
    <location>
        <begin position="20"/>
        <end position="41"/>
    </location>
</feature>
<feature type="transmembrane region" description="Helical" evidence="9">
    <location>
        <begin position="78"/>
        <end position="99"/>
    </location>
</feature>
<evidence type="ECO:0000256" key="5">
    <source>
        <dbReference type="ARBA" id="ARBA00022750"/>
    </source>
</evidence>
<dbReference type="AlphaFoldDB" id="A0A2K9C1X9"/>
<keyword evidence="6 9" id="KW-0378">Hydrolase</keyword>
<dbReference type="GO" id="GO:0006508">
    <property type="term" value="P:proteolysis"/>
    <property type="evidence" value="ECO:0007669"/>
    <property type="project" value="UniProtKB-KW"/>
</dbReference>
<keyword evidence="8 9" id="KW-0472">Membrane</keyword>
<dbReference type="EMBL" id="CP025257">
    <property type="protein sequence ID" value="AUF83479.1"/>
    <property type="molecule type" value="Genomic_DNA"/>
</dbReference>
<evidence type="ECO:0000256" key="2">
    <source>
        <dbReference type="ARBA" id="ARBA00022475"/>
    </source>
</evidence>
<keyword evidence="12" id="KW-1185">Reference proteome</keyword>
<gene>
    <name evidence="9" type="primary">lspA</name>
    <name evidence="11" type="ORF">CXP39_01530</name>
</gene>
<dbReference type="PANTHER" id="PTHR33695">
    <property type="entry name" value="LIPOPROTEIN SIGNAL PEPTIDASE"/>
    <property type="match status" value="1"/>
</dbReference>
<dbReference type="Pfam" id="PF01252">
    <property type="entry name" value="Peptidase_A8"/>
    <property type="match status" value="1"/>
</dbReference>
<dbReference type="PANTHER" id="PTHR33695:SF1">
    <property type="entry name" value="LIPOPROTEIN SIGNAL PEPTIDASE"/>
    <property type="match status" value="1"/>
</dbReference>
<accession>A0A2K9C1X9</accession>
<comment type="pathway">
    <text evidence="9">Protein modification; lipoprotein biosynthesis (signal peptide cleavage).</text>
</comment>
<dbReference type="OrthoDB" id="398591at2"/>
<organism evidence="11 12">
    <name type="scientific">Mesoplasma syrphidae</name>
    <dbReference type="NCBI Taxonomy" id="225999"/>
    <lineage>
        <taxon>Bacteria</taxon>
        <taxon>Bacillati</taxon>
        <taxon>Mycoplasmatota</taxon>
        <taxon>Mollicutes</taxon>
        <taxon>Entomoplasmatales</taxon>
        <taxon>Entomoplasmataceae</taxon>
        <taxon>Mesoplasma</taxon>
    </lineage>
</organism>
<feature type="active site" evidence="9">
    <location>
        <position position="160"/>
    </location>
</feature>
<keyword evidence="7 9" id="KW-1133">Transmembrane helix</keyword>
<feature type="transmembrane region" description="Helical" evidence="9">
    <location>
        <begin position="104"/>
        <end position="125"/>
    </location>
</feature>
<sequence length="200" mass="22111">MWLELSQNLKNRDYQWKFKLAICSPIFVILVALDWISKAIVVAKMEQDGSPITIIKNFLDFKFIINMGSAGGANADKLALTITLATISAIVLIIAFIFLTDRKVLIGITIILSGAIGNLVARAWAPPNLMGQYGGVVDFISVASWLQLPWAKNAIFNLADIWVNIGVIWFIIAIIIEGTKQLKVYMKAKKNSQSEKETGV</sequence>
<evidence type="ECO:0000256" key="9">
    <source>
        <dbReference type="HAMAP-Rule" id="MF_00161"/>
    </source>
</evidence>
<dbReference type="RefSeq" id="WP_027048164.1">
    <property type="nucleotide sequence ID" value="NZ_CP025257.1"/>
</dbReference>
<comment type="subcellular location">
    <subcellularLocation>
        <location evidence="9">Cell membrane</location>
        <topology evidence="9">Multi-pass membrane protein</topology>
    </subcellularLocation>
</comment>
<dbReference type="HAMAP" id="MF_00161">
    <property type="entry name" value="LspA"/>
    <property type="match status" value="1"/>
</dbReference>
<dbReference type="PRINTS" id="PR00781">
    <property type="entry name" value="LIPOSIGPTASE"/>
</dbReference>
<dbReference type="GO" id="GO:0004190">
    <property type="term" value="F:aspartic-type endopeptidase activity"/>
    <property type="evidence" value="ECO:0007669"/>
    <property type="project" value="UniProtKB-UniRule"/>
</dbReference>
<dbReference type="Proteomes" id="UP000233419">
    <property type="component" value="Chromosome"/>
</dbReference>
<evidence type="ECO:0000313" key="11">
    <source>
        <dbReference type="EMBL" id="AUF83479.1"/>
    </source>
</evidence>
<evidence type="ECO:0000256" key="7">
    <source>
        <dbReference type="ARBA" id="ARBA00022989"/>
    </source>
</evidence>
<evidence type="ECO:0000256" key="3">
    <source>
        <dbReference type="ARBA" id="ARBA00022670"/>
    </source>
</evidence>
<keyword evidence="2 9" id="KW-1003">Cell membrane</keyword>
<evidence type="ECO:0000313" key="12">
    <source>
        <dbReference type="Proteomes" id="UP000233419"/>
    </source>
</evidence>
<keyword evidence="3 9" id="KW-0645">Protease</keyword>
<evidence type="ECO:0000256" key="10">
    <source>
        <dbReference type="RuleBase" id="RU004181"/>
    </source>
</evidence>
<name>A0A2K9C1X9_9MOLU</name>
<evidence type="ECO:0000256" key="6">
    <source>
        <dbReference type="ARBA" id="ARBA00022801"/>
    </source>
</evidence>
<keyword evidence="11" id="KW-0449">Lipoprotein</keyword>
<feature type="transmembrane region" description="Helical" evidence="9">
    <location>
        <begin position="154"/>
        <end position="176"/>
    </location>
</feature>
<feature type="active site" evidence="9">
    <location>
        <position position="138"/>
    </location>
</feature>
<comment type="function">
    <text evidence="9">This protein specifically catalyzes the removal of signal peptides from prolipoproteins.</text>
</comment>
<dbReference type="KEGG" id="msyr:CXP39_01530"/>
<dbReference type="InterPro" id="IPR001872">
    <property type="entry name" value="Peptidase_A8"/>
</dbReference>
<evidence type="ECO:0000256" key="1">
    <source>
        <dbReference type="ARBA" id="ARBA00006139"/>
    </source>
</evidence>
<dbReference type="UniPathway" id="UPA00665"/>
<proteinExistence type="inferred from homology"/>
<reference evidence="11 12" key="1">
    <citation type="submission" date="2017-12" db="EMBL/GenBank/DDBJ databases">
        <title>Mesoplasma syrphidae YJS, Complete Genome.</title>
        <authorList>
            <person name="Knight T.F."/>
            <person name="Citino T."/>
            <person name="Rubinstein R."/>
            <person name="Neuschaefer Z."/>
        </authorList>
    </citation>
    <scope>NUCLEOTIDE SEQUENCE [LARGE SCALE GENOMIC DNA]</scope>
    <source>
        <strain evidence="11 12">YJS</strain>
    </source>
</reference>
<evidence type="ECO:0000256" key="4">
    <source>
        <dbReference type="ARBA" id="ARBA00022692"/>
    </source>
</evidence>
<dbReference type="GO" id="GO:0005886">
    <property type="term" value="C:plasma membrane"/>
    <property type="evidence" value="ECO:0007669"/>
    <property type="project" value="UniProtKB-SubCell"/>
</dbReference>